<feature type="compositionally biased region" description="Acidic residues" evidence="1">
    <location>
        <begin position="530"/>
        <end position="541"/>
    </location>
</feature>
<accession>A0AAD7VUI5</accession>
<dbReference type="Pfam" id="PF00339">
    <property type="entry name" value="Arrestin_N"/>
    <property type="match status" value="1"/>
</dbReference>
<evidence type="ECO:0000313" key="4">
    <source>
        <dbReference type="Proteomes" id="UP001217417"/>
    </source>
</evidence>
<dbReference type="GO" id="GO:0031625">
    <property type="term" value="F:ubiquitin protein ligase binding"/>
    <property type="evidence" value="ECO:0007669"/>
    <property type="project" value="TreeGrafter"/>
</dbReference>
<proteinExistence type="predicted"/>
<dbReference type="InterPro" id="IPR050357">
    <property type="entry name" value="Arrestin_domain-protein"/>
</dbReference>
<dbReference type="GO" id="GO:0030674">
    <property type="term" value="F:protein-macromolecule adaptor activity"/>
    <property type="evidence" value="ECO:0007669"/>
    <property type="project" value="TreeGrafter"/>
</dbReference>
<reference evidence="3" key="1">
    <citation type="submission" date="2023-03" db="EMBL/GenBank/DDBJ databases">
        <title>Near-Complete genome sequence of Lipomyces tetrasporous NRRL Y-64009, an oleaginous yeast capable of growing on lignocellulosic hydrolysates.</title>
        <authorList>
            <consortium name="Lawrence Berkeley National Laboratory"/>
            <person name="Jagtap S.S."/>
            <person name="Liu J.-J."/>
            <person name="Walukiewicz H.E."/>
            <person name="Pangilinan J."/>
            <person name="Lipzen A."/>
            <person name="Ahrendt S."/>
            <person name="Koriabine M."/>
            <person name="Cobaugh K."/>
            <person name="Salamov A."/>
            <person name="Yoshinaga Y."/>
            <person name="Ng V."/>
            <person name="Daum C."/>
            <person name="Grigoriev I.V."/>
            <person name="Slininger P.J."/>
            <person name="Dien B.S."/>
            <person name="Jin Y.-S."/>
            <person name="Rao C.V."/>
        </authorList>
    </citation>
    <scope>NUCLEOTIDE SEQUENCE</scope>
    <source>
        <strain evidence="3">NRRL Y-64009</strain>
    </source>
</reference>
<dbReference type="RefSeq" id="XP_056046627.1">
    <property type="nucleotide sequence ID" value="XM_056191328.1"/>
</dbReference>
<dbReference type="GO" id="GO:0070086">
    <property type="term" value="P:ubiquitin-dependent endocytosis"/>
    <property type="evidence" value="ECO:0007669"/>
    <property type="project" value="TreeGrafter"/>
</dbReference>
<name>A0AAD7VUI5_9ASCO</name>
<organism evidence="3 4">
    <name type="scientific">Lipomyces tetrasporus</name>
    <dbReference type="NCBI Taxonomy" id="54092"/>
    <lineage>
        <taxon>Eukaryota</taxon>
        <taxon>Fungi</taxon>
        <taxon>Dikarya</taxon>
        <taxon>Ascomycota</taxon>
        <taxon>Saccharomycotina</taxon>
        <taxon>Lipomycetes</taxon>
        <taxon>Lipomycetales</taxon>
        <taxon>Lipomycetaceae</taxon>
        <taxon>Lipomyces</taxon>
    </lineage>
</organism>
<keyword evidence="4" id="KW-1185">Reference proteome</keyword>
<feature type="compositionally biased region" description="Pro residues" evidence="1">
    <location>
        <begin position="489"/>
        <end position="509"/>
    </location>
</feature>
<evidence type="ECO:0000256" key="1">
    <source>
        <dbReference type="SAM" id="MobiDB-lite"/>
    </source>
</evidence>
<sequence>MSVPSPVLAPTTGGPVPEKPLVATNSGGLALSLALAEPLLFLQGFERAEYTNRTPAMLRGTLHVHVTKPTKIKAINLSFTGKGRTEWPEGIPPAKDDYAEEKELISHLWPFFNAHFTPDSSFGADLVVDARGGVYQSPALPAAVIRERERSSSLGRRSLSATGRRSGSRTRDSLDEKNEKLAAANAASNKGYMMFPPGEYSYNFELPIDSSLPESIDCHLGCVKYMLEATIERPGAFKSKLVGKKEVTLIRTPAEASLEVGEPIVVARNWEDQLHYDIVIGGKAFPIGSTVPVAFKLTPLAKVRCHRIRIMITENTEYFCRNKKVHRIEPVRKFLLYEHQAATGTNDNLLGDLDDGAETAGPIEFEFNAKIPGCNTAARENQRLHPDTTYPNIKVHHWIKIVLRLSKTDPNDPTKRRHFEVSIDSPFHLLSCRCTTANVSLPAYNQFGRSSSSALPPCPCVANQAEPDQDIEQLNAQPRPVHLLRRPSLNPPPFDADVPPPPLVTPPPGYDDVVGLDGGYFGSANVTARDDDDDDDDEDSDRDLSIGFSRMSLSPNHSDVSLSSHTSSSSASSVSV</sequence>
<feature type="domain" description="Arrestin C-terminal-like" evidence="2">
    <location>
        <begin position="270"/>
        <end position="434"/>
    </location>
</feature>
<dbReference type="GO" id="GO:0005829">
    <property type="term" value="C:cytosol"/>
    <property type="evidence" value="ECO:0007669"/>
    <property type="project" value="TreeGrafter"/>
</dbReference>
<feature type="compositionally biased region" description="Low complexity" evidence="1">
    <location>
        <begin position="152"/>
        <end position="165"/>
    </location>
</feature>
<dbReference type="InterPro" id="IPR014756">
    <property type="entry name" value="Ig_E-set"/>
</dbReference>
<dbReference type="InterPro" id="IPR011021">
    <property type="entry name" value="Arrestin-like_N"/>
</dbReference>
<dbReference type="AlphaFoldDB" id="A0AAD7VUI5"/>
<gene>
    <name evidence="3" type="ORF">POJ06DRAFT_64839</name>
</gene>
<dbReference type="Pfam" id="PF02752">
    <property type="entry name" value="Arrestin_C"/>
    <property type="match status" value="1"/>
</dbReference>
<dbReference type="Proteomes" id="UP001217417">
    <property type="component" value="Unassembled WGS sequence"/>
</dbReference>
<dbReference type="GeneID" id="80886494"/>
<dbReference type="SMART" id="SM01017">
    <property type="entry name" value="Arrestin_C"/>
    <property type="match status" value="1"/>
</dbReference>
<dbReference type="InterPro" id="IPR011022">
    <property type="entry name" value="Arrestin_C-like"/>
</dbReference>
<comment type="caution">
    <text evidence="3">The sequence shown here is derived from an EMBL/GenBank/DDBJ whole genome shotgun (WGS) entry which is preliminary data.</text>
</comment>
<dbReference type="PANTHER" id="PTHR11188">
    <property type="entry name" value="ARRESTIN DOMAIN CONTAINING PROTEIN"/>
    <property type="match status" value="1"/>
</dbReference>
<dbReference type="EMBL" id="JARPMG010000002">
    <property type="protein sequence ID" value="KAJ8103177.1"/>
    <property type="molecule type" value="Genomic_DNA"/>
</dbReference>
<protein>
    <recommendedName>
        <fullName evidence="2">Arrestin C-terminal-like domain-containing protein</fullName>
    </recommendedName>
</protein>
<dbReference type="SUPFAM" id="SSF81296">
    <property type="entry name" value="E set domains"/>
    <property type="match status" value="1"/>
</dbReference>
<evidence type="ECO:0000259" key="2">
    <source>
        <dbReference type="SMART" id="SM01017"/>
    </source>
</evidence>
<feature type="region of interest" description="Disordered" evidence="1">
    <location>
        <begin position="483"/>
        <end position="576"/>
    </location>
</feature>
<feature type="region of interest" description="Disordered" evidence="1">
    <location>
        <begin position="146"/>
        <end position="177"/>
    </location>
</feature>
<dbReference type="Gene3D" id="2.60.40.640">
    <property type="match status" value="1"/>
</dbReference>
<dbReference type="InterPro" id="IPR014752">
    <property type="entry name" value="Arrestin-like_C"/>
</dbReference>
<evidence type="ECO:0000313" key="3">
    <source>
        <dbReference type="EMBL" id="KAJ8103177.1"/>
    </source>
</evidence>
<dbReference type="PANTHER" id="PTHR11188:SF174">
    <property type="entry name" value="ARRESTIN-RELATED TRAFFICKING ADAPTER 10-RELATED"/>
    <property type="match status" value="1"/>
</dbReference>
<feature type="compositionally biased region" description="Low complexity" evidence="1">
    <location>
        <begin position="558"/>
        <end position="576"/>
    </location>
</feature>